<organism evidence="1 2">
    <name type="scientific">Pseudoclavibacter helvolus</name>
    <dbReference type="NCBI Taxonomy" id="255205"/>
    <lineage>
        <taxon>Bacteria</taxon>
        <taxon>Bacillati</taxon>
        <taxon>Actinomycetota</taxon>
        <taxon>Actinomycetes</taxon>
        <taxon>Micrococcales</taxon>
        <taxon>Microbacteriaceae</taxon>
        <taxon>Pseudoclavibacter</taxon>
    </lineage>
</organism>
<sequence length="45" mass="5150">MAFAETRYRVGEREVGVRQFLVTDPDGYLIRFQESLGGERRASSV</sequence>
<comment type="caution">
    <text evidence="1">The sequence shown here is derived from an EMBL/GenBank/DDBJ whole genome shotgun (WGS) entry which is preliminary data.</text>
</comment>
<dbReference type="InterPro" id="IPR029068">
    <property type="entry name" value="Glyas_Bleomycin-R_OHBP_Dase"/>
</dbReference>
<name>A0A7W4UPK1_9MICO</name>
<accession>A0A7W4UPK1</accession>
<dbReference type="SUPFAM" id="SSF54593">
    <property type="entry name" value="Glyoxalase/Bleomycin resistance protein/Dihydroxybiphenyl dioxygenase"/>
    <property type="match status" value="1"/>
</dbReference>
<keyword evidence="2" id="KW-1185">Reference proteome</keyword>
<evidence type="ECO:0000313" key="1">
    <source>
        <dbReference type="EMBL" id="MBB2958163.1"/>
    </source>
</evidence>
<dbReference type="AlphaFoldDB" id="A0A7W4UPK1"/>
<evidence type="ECO:0008006" key="3">
    <source>
        <dbReference type="Google" id="ProtNLM"/>
    </source>
</evidence>
<reference evidence="1 2" key="1">
    <citation type="submission" date="2020-08" db="EMBL/GenBank/DDBJ databases">
        <title>Sequencing the genomes of 1000 actinobacteria strains.</title>
        <authorList>
            <person name="Klenk H.-P."/>
        </authorList>
    </citation>
    <scope>NUCLEOTIDE SEQUENCE [LARGE SCALE GENOMIC DNA]</scope>
    <source>
        <strain evidence="1 2">DSM 20419</strain>
    </source>
</reference>
<dbReference type="Gene3D" id="3.10.180.10">
    <property type="entry name" value="2,3-Dihydroxybiphenyl 1,2-Dioxygenase, domain 1"/>
    <property type="match status" value="1"/>
</dbReference>
<dbReference type="EMBL" id="JACHWJ010000003">
    <property type="protein sequence ID" value="MBB2958163.1"/>
    <property type="molecule type" value="Genomic_DNA"/>
</dbReference>
<dbReference type="Proteomes" id="UP000545286">
    <property type="component" value="Unassembled WGS sequence"/>
</dbReference>
<protein>
    <recommendedName>
        <fullName evidence="3">VOC domain-containing protein</fullName>
    </recommendedName>
</protein>
<proteinExistence type="predicted"/>
<evidence type="ECO:0000313" key="2">
    <source>
        <dbReference type="Proteomes" id="UP000545286"/>
    </source>
</evidence>
<gene>
    <name evidence="1" type="ORF">FHX72_002308</name>
</gene>